<dbReference type="AlphaFoldDB" id="A0A5C3Q2J6"/>
<name>A0A5C3Q2J6_9AGAR</name>
<sequence>MAWAGGINLGSGLGPVARVNVNESERGVEGGEAGRYATYLRLGRGCFEGEEGGRGRPRVERVCGVLMEKKMAMPPWEWKRPLLRREPGRVGLEDVDGEGEVDGKGLLDIIGRLVEETVGKGKVVDGACGIYTDGQTGTVYVVGGAERSIRASQRLRSDGALGQISHRHLRVVPLGHHRSDMNGTQQHESAWLESADAADFGTACNVFLD</sequence>
<organism evidence="1 2">
    <name type="scientific">Pterulicium gracile</name>
    <dbReference type="NCBI Taxonomy" id="1884261"/>
    <lineage>
        <taxon>Eukaryota</taxon>
        <taxon>Fungi</taxon>
        <taxon>Dikarya</taxon>
        <taxon>Basidiomycota</taxon>
        <taxon>Agaricomycotina</taxon>
        <taxon>Agaricomycetes</taxon>
        <taxon>Agaricomycetidae</taxon>
        <taxon>Agaricales</taxon>
        <taxon>Pleurotineae</taxon>
        <taxon>Pterulaceae</taxon>
        <taxon>Pterulicium</taxon>
    </lineage>
</organism>
<keyword evidence="2" id="KW-1185">Reference proteome</keyword>
<evidence type="ECO:0000313" key="2">
    <source>
        <dbReference type="Proteomes" id="UP000305067"/>
    </source>
</evidence>
<accession>A0A5C3Q2J6</accession>
<gene>
    <name evidence="1" type="ORF">BDV98DRAFT_576276</name>
</gene>
<proteinExistence type="predicted"/>
<protein>
    <submittedName>
        <fullName evidence="1">Uncharacterized protein</fullName>
    </submittedName>
</protein>
<dbReference type="EMBL" id="ML178862">
    <property type="protein sequence ID" value="TFK96324.1"/>
    <property type="molecule type" value="Genomic_DNA"/>
</dbReference>
<reference evidence="1 2" key="1">
    <citation type="journal article" date="2019" name="Nat. Ecol. Evol.">
        <title>Megaphylogeny resolves global patterns of mushroom evolution.</title>
        <authorList>
            <person name="Varga T."/>
            <person name="Krizsan K."/>
            <person name="Foldi C."/>
            <person name="Dima B."/>
            <person name="Sanchez-Garcia M."/>
            <person name="Sanchez-Ramirez S."/>
            <person name="Szollosi G.J."/>
            <person name="Szarkandi J.G."/>
            <person name="Papp V."/>
            <person name="Albert L."/>
            <person name="Andreopoulos W."/>
            <person name="Angelini C."/>
            <person name="Antonin V."/>
            <person name="Barry K.W."/>
            <person name="Bougher N.L."/>
            <person name="Buchanan P."/>
            <person name="Buyck B."/>
            <person name="Bense V."/>
            <person name="Catcheside P."/>
            <person name="Chovatia M."/>
            <person name="Cooper J."/>
            <person name="Damon W."/>
            <person name="Desjardin D."/>
            <person name="Finy P."/>
            <person name="Geml J."/>
            <person name="Haridas S."/>
            <person name="Hughes K."/>
            <person name="Justo A."/>
            <person name="Karasinski D."/>
            <person name="Kautmanova I."/>
            <person name="Kiss B."/>
            <person name="Kocsube S."/>
            <person name="Kotiranta H."/>
            <person name="LaButti K.M."/>
            <person name="Lechner B.E."/>
            <person name="Liimatainen K."/>
            <person name="Lipzen A."/>
            <person name="Lukacs Z."/>
            <person name="Mihaltcheva S."/>
            <person name="Morgado L.N."/>
            <person name="Niskanen T."/>
            <person name="Noordeloos M.E."/>
            <person name="Ohm R.A."/>
            <person name="Ortiz-Santana B."/>
            <person name="Ovrebo C."/>
            <person name="Racz N."/>
            <person name="Riley R."/>
            <person name="Savchenko A."/>
            <person name="Shiryaev A."/>
            <person name="Soop K."/>
            <person name="Spirin V."/>
            <person name="Szebenyi C."/>
            <person name="Tomsovsky M."/>
            <person name="Tulloss R.E."/>
            <person name="Uehling J."/>
            <person name="Grigoriev I.V."/>
            <person name="Vagvolgyi C."/>
            <person name="Papp T."/>
            <person name="Martin F.M."/>
            <person name="Miettinen O."/>
            <person name="Hibbett D.S."/>
            <person name="Nagy L.G."/>
        </authorList>
    </citation>
    <scope>NUCLEOTIDE SEQUENCE [LARGE SCALE GENOMIC DNA]</scope>
    <source>
        <strain evidence="1 2">CBS 309.79</strain>
    </source>
</reference>
<evidence type="ECO:0000313" key="1">
    <source>
        <dbReference type="EMBL" id="TFK96324.1"/>
    </source>
</evidence>
<dbReference type="Proteomes" id="UP000305067">
    <property type="component" value="Unassembled WGS sequence"/>
</dbReference>